<keyword evidence="4" id="KW-1185">Reference proteome</keyword>
<sequence length="244" mass="26813">MTAPSNAARDLLMGDGSSKLTLEYFAIEGLAEQVRIALSVASVPFVDDAFPPSEWEIRKPKTKHGQVPEMKLPNGTLITDSGAMLRLAGEADASGKLYPIDDVLARAKIEMVLGLVGDLARAWRPAIYLGMRPEKFGHPPKGEWKDADDVVRKIRESFLADDLPRYMGYFADMIDENGGNAYLTGENLTIADISAYQQIAYFTKGIADHVPKECLEPYPEVLAWMKRVEEHPGVAAYKAGKAAK</sequence>
<name>A0ABD3Q7S8_9STRA</name>
<dbReference type="SUPFAM" id="SSF52833">
    <property type="entry name" value="Thioredoxin-like"/>
    <property type="match status" value="1"/>
</dbReference>
<dbReference type="AlphaFoldDB" id="A0ABD3Q7S8"/>
<gene>
    <name evidence="3" type="ORF">ACHAW5_003845</name>
</gene>
<feature type="domain" description="GST C-terminal" evidence="2">
    <location>
        <begin position="102"/>
        <end position="244"/>
    </location>
</feature>
<dbReference type="PANTHER" id="PTHR11571">
    <property type="entry name" value="GLUTATHIONE S-TRANSFERASE"/>
    <property type="match status" value="1"/>
</dbReference>
<dbReference type="InterPro" id="IPR050213">
    <property type="entry name" value="GST_superfamily"/>
</dbReference>
<dbReference type="PANTHER" id="PTHR11571:SF150">
    <property type="entry name" value="GLUTATHIONE S-TRANSFERASE"/>
    <property type="match status" value="1"/>
</dbReference>
<dbReference type="InterPro" id="IPR004045">
    <property type="entry name" value="Glutathione_S-Trfase_N"/>
</dbReference>
<dbReference type="Gene3D" id="1.20.1050.10">
    <property type="match status" value="1"/>
</dbReference>
<dbReference type="PROSITE" id="PS50405">
    <property type="entry name" value="GST_CTER"/>
    <property type="match status" value="1"/>
</dbReference>
<dbReference type="InterPro" id="IPR036249">
    <property type="entry name" value="Thioredoxin-like_sf"/>
</dbReference>
<dbReference type="InterPro" id="IPR036282">
    <property type="entry name" value="Glutathione-S-Trfase_C_sf"/>
</dbReference>
<evidence type="ECO:0000313" key="3">
    <source>
        <dbReference type="EMBL" id="KAL3796308.1"/>
    </source>
</evidence>
<evidence type="ECO:0000259" key="1">
    <source>
        <dbReference type="PROSITE" id="PS50404"/>
    </source>
</evidence>
<feature type="domain" description="GST N-terminal" evidence="1">
    <location>
        <begin position="18"/>
        <end position="96"/>
    </location>
</feature>
<evidence type="ECO:0000313" key="4">
    <source>
        <dbReference type="Proteomes" id="UP001530315"/>
    </source>
</evidence>
<dbReference type="PROSITE" id="PS50404">
    <property type="entry name" value="GST_NTER"/>
    <property type="match status" value="1"/>
</dbReference>
<evidence type="ECO:0000259" key="2">
    <source>
        <dbReference type="PROSITE" id="PS50405"/>
    </source>
</evidence>
<comment type="caution">
    <text evidence="3">The sequence shown here is derived from an EMBL/GenBank/DDBJ whole genome shotgun (WGS) entry which is preliminary data.</text>
</comment>
<dbReference type="CDD" id="cd03192">
    <property type="entry name" value="GST_C_Sigma_like"/>
    <property type="match status" value="1"/>
</dbReference>
<dbReference type="InterPro" id="IPR004046">
    <property type="entry name" value="GST_C"/>
</dbReference>
<dbReference type="Proteomes" id="UP001530315">
    <property type="component" value="Unassembled WGS sequence"/>
</dbReference>
<evidence type="ECO:0008006" key="5">
    <source>
        <dbReference type="Google" id="ProtNLM"/>
    </source>
</evidence>
<dbReference type="SUPFAM" id="SSF47616">
    <property type="entry name" value="GST C-terminal domain-like"/>
    <property type="match status" value="1"/>
</dbReference>
<dbReference type="Pfam" id="PF14497">
    <property type="entry name" value="GST_C_3"/>
    <property type="match status" value="1"/>
</dbReference>
<organism evidence="3 4">
    <name type="scientific">Stephanodiscus triporus</name>
    <dbReference type="NCBI Taxonomy" id="2934178"/>
    <lineage>
        <taxon>Eukaryota</taxon>
        <taxon>Sar</taxon>
        <taxon>Stramenopiles</taxon>
        <taxon>Ochrophyta</taxon>
        <taxon>Bacillariophyta</taxon>
        <taxon>Coscinodiscophyceae</taxon>
        <taxon>Thalassiosirophycidae</taxon>
        <taxon>Stephanodiscales</taxon>
        <taxon>Stephanodiscaceae</taxon>
        <taxon>Stephanodiscus</taxon>
    </lineage>
</organism>
<dbReference type="EMBL" id="JALLAZ020000389">
    <property type="protein sequence ID" value="KAL3796308.1"/>
    <property type="molecule type" value="Genomic_DNA"/>
</dbReference>
<proteinExistence type="predicted"/>
<accession>A0ABD3Q7S8</accession>
<protein>
    <recommendedName>
        <fullName evidence="5">Glutathione S-transferase</fullName>
    </recommendedName>
</protein>
<reference evidence="3 4" key="1">
    <citation type="submission" date="2024-10" db="EMBL/GenBank/DDBJ databases">
        <title>Updated reference genomes for cyclostephanoid diatoms.</title>
        <authorList>
            <person name="Roberts W.R."/>
            <person name="Alverson A.J."/>
        </authorList>
    </citation>
    <scope>NUCLEOTIDE SEQUENCE [LARGE SCALE GENOMIC DNA]</scope>
    <source>
        <strain evidence="3 4">AJA276-08</strain>
    </source>
</reference>
<dbReference type="Gene3D" id="3.40.30.10">
    <property type="entry name" value="Glutaredoxin"/>
    <property type="match status" value="1"/>
</dbReference>
<dbReference type="InterPro" id="IPR010987">
    <property type="entry name" value="Glutathione-S-Trfase_C-like"/>
</dbReference>